<dbReference type="PANTHER" id="PTHR30502:SF0">
    <property type="entry name" value="PHOSPHOENOLPYRUVATE CARBOXYLASE FAMILY PROTEIN"/>
    <property type="match status" value="1"/>
</dbReference>
<evidence type="ECO:0000256" key="1">
    <source>
        <dbReference type="ARBA" id="ARBA00005568"/>
    </source>
</evidence>
<dbReference type="InterPro" id="IPR040442">
    <property type="entry name" value="Pyrv_kinase-like_dom_sf"/>
</dbReference>
<dbReference type="GO" id="GO:0005737">
    <property type="term" value="C:cytoplasm"/>
    <property type="evidence" value="ECO:0007669"/>
    <property type="project" value="TreeGrafter"/>
</dbReference>
<dbReference type="RefSeq" id="WP_068770664.1">
    <property type="nucleotide sequence ID" value="NZ_CP109796.1"/>
</dbReference>
<dbReference type="OrthoDB" id="86160at2"/>
<dbReference type="AlphaFoldDB" id="A0A178IHE5"/>
<keyword evidence="3" id="KW-0456">Lyase</keyword>
<feature type="domain" description="HpcH/HpaI aldolase/citrate lyase" evidence="4">
    <location>
        <begin position="16"/>
        <end position="237"/>
    </location>
</feature>
<comment type="caution">
    <text evidence="5">The sequence shown here is derived from an EMBL/GenBank/DDBJ whole genome shotgun (WGS) entry which is preliminary data.</text>
</comment>
<evidence type="ECO:0000313" key="6">
    <source>
        <dbReference type="Proteomes" id="UP000078486"/>
    </source>
</evidence>
<reference evidence="5 6" key="1">
    <citation type="submission" date="2016-01" db="EMBL/GenBank/DDBJ databases">
        <title>High potential of lignocellulose degradation of a new Verrucomicrobia species.</title>
        <authorList>
            <person name="Wang Y."/>
            <person name="Shi Y."/>
            <person name="Qiu Z."/>
            <person name="Liu S."/>
            <person name="Yang H."/>
        </authorList>
    </citation>
    <scope>NUCLEOTIDE SEQUENCE [LARGE SCALE GENOMIC DNA]</scope>
    <source>
        <strain evidence="5 6">TSB47</strain>
    </source>
</reference>
<accession>A0A178IHE5</accession>
<keyword evidence="6" id="KW-1185">Reference proteome</keyword>
<dbReference type="InterPro" id="IPR050251">
    <property type="entry name" value="HpcH-HpaI_aldolase"/>
</dbReference>
<dbReference type="Gene3D" id="3.20.20.60">
    <property type="entry name" value="Phosphoenolpyruvate-binding domains"/>
    <property type="match status" value="1"/>
</dbReference>
<dbReference type="InterPro" id="IPR005000">
    <property type="entry name" value="Aldolase/citrate-lyase_domain"/>
</dbReference>
<gene>
    <name evidence="5" type="ORF">AW736_13175</name>
</gene>
<dbReference type="SUPFAM" id="SSF51621">
    <property type="entry name" value="Phosphoenolpyruvate/pyruvate domain"/>
    <property type="match status" value="1"/>
</dbReference>
<organism evidence="5 6">
    <name type="scientific">Termitidicoccus mucosus</name>
    <dbReference type="NCBI Taxonomy" id="1184151"/>
    <lineage>
        <taxon>Bacteria</taxon>
        <taxon>Pseudomonadati</taxon>
        <taxon>Verrucomicrobiota</taxon>
        <taxon>Opitutia</taxon>
        <taxon>Opitutales</taxon>
        <taxon>Opitutaceae</taxon>
        <taxon>Termitidicoccus</taxon>
    </lineage>
</organism>
<dbReference type="STRING" id="1184151.AW736_13175"/>
<dbReference type="Proteomes" id="UP000078486">
    <property type="component" value="Unassembled WGS sequence"/>
</dbReference>
<dbReference type="GO" id="GO:0046872">
    <property type="term" value="F:metal ion binding"/>
    <property type="evidence" value="ECO:0007669"/>
    <property type="project" value="UniProtKB-KW"/>
</dbReference>
<name>A0A178IHE5_9BACT</name>
<dbReference type="PANTHER" id="PTHR30502">
    <property type="entry name" value="2-KETO-3-DEOXY-L-RHAMNONATE ALDOLASE"/>
    <property type="match status" value="1"/>
</dbReference>
<dbReference type="EMBL" id="LRRQ01000096">
    <property type="protein sequence ID" value="OAM89413.1"/>
    <property type="molecule type" value="Genomic_DNA"/>
</dbReference>
<proteinExistence type="inferred from homology"/>
<dbReference type="GO" id="GO:0016832">
    <property type="term" value="F:aldehyde-lyase activity"/>
    <property type="evidence" value="ECO:0007669"/>
    <property type="project" value="TreeGrafter"/>
</dbReference>
<evidence type="ECO:0000259" key="4">
    <source>
        <dbReference type="Pfam" id="PF03328"/>
    </source>
</evidence>
<sequence length="256" mass="27377">MSNTLQKNLRGSAGTIGTWLSIGSPIIAELAAECGFDWLLFDFEHGCASEASLIGNLQALNGSACVPIVRVGAPHPDLLMRVLDWGAKGVMVPHVESADDAEACVQAMHYPPRGRRGFSRSVRTYRYGVRPPAMDALEKPVFIAQIETLKGVRNAAAIAAVDGVDMLFVGPADLSLDIQARQEGHDSRPDYDACLKAVVEAARAAGKSTGILVRNSDDIHPLGMMGFHHLAVDSDLAILRNRYQQLLPSARAAAAP</sequence>
<evidence type="ECO:0000256" key="3">
    <source>
        <dbReference type="ARBA" id="ARBA00023239"/>
    </source>
</evidence>
<dbReference type="InterPro" id="IPR015813">
    <property type="entry name" value="Pyrv/PenolPyrv_kinase-like_dom"/>
</dbReference>
<dbReference type="Pfam" id="PF03328">
    <property type="entry name" value="HpcH_HpaI"/>
    <property type="match status" value="1"/>
</dbReference>
<keyword evidence="2" id="KW-0479">Metal-binding</keyword>
<protein>
    <recommendedName>
        <fullName evidence="4">HpcH/HpaI aldolase/citrate lyase domain-containing protein</fullName>
    </recommendedName>
</protein>
<evidence type="ECO:0000256" key="2">
    <source>
        <dbReference type="ARBA" id="ARBA00022723"/>
    </source>
</evidence>
<comment type="similarity">
    <text evidence="1">Belongs to the HpcH/HpaI aldolase family.</text>
</comment>
<evidence type="ECO:0000313" key="5">
    <source>
        <dbReference type="EMBL" id="OAM89413.1"/>
    </source>
</evidence>